<dbReference type="InterPro" id="IPR032675">
    <property type="entry name" value="LRR_dom_sf"/>
</dbReference>
<feature type="domain" description="Leucine-rich repeat-containing N-terminal plant-type" evidence="3">
    <location>
        <begin position="4"/>
        <end position="30"/>
    </location>
</feature>
<evidence type="ECO:0000313" key="5">
    <source>
        <dbReference type="Proteomes" id="UP001604277"/>
    </source>
</evidence>
<accession>A0ABD1UYX2</accession>
<evidence type="ECO:0000259" key="3">
    <source>
        <dbReference type="Pfam" id="PF08263"/>
    </source>
</evidence>
<keyword evidence="5" id="KW-1185">Reference proteome</keyword>
<sequence length="101" mass="11268">MSKFISSLSPTLSNWSATTHFCSWTGIKCDNTNSFVTSATPLSLLQLDVRDLYSRSSPINGSNRNVHTPQPNDHIRWAHQNSGDTLFRLGIFLSLFLLNAV</sequence>
<keyword evidence="2" id="KW-0677">Repeat</keyword>
<comment type="caution">
    <text evidence="4">The sequence shown here is derived from an EMBL/GenBank/DDBJ whole genome shotgun (WGS) entry which is preliminary data.</text>
</comment>
<gene>
    <name evidence="4" type="ORF">Fot_22846</name>
</gene>
<reference evidence="5" key="1">
    <citation type="submission" date="2024-07" db="EMBL/GenBank/DDBJ databases">
        <title>Two chromosome-level genome assemblies of Korean endemic species Abeliophyllum distichum and Forsythia ovata (Oleaceae).</title>
        <authorList>
            <person name="Jang H."/>
        </authorList>
    </citation>
    <scope>NUCLEOTIDE SEQUENCE [LARGE SCALE GENOMIC DNA]</scope>
</reference>
<proteinExistence type="predicted"/>
<dbReference type="Gene3D" id="3.80.10.10">
    <property type="entry name" value="Ribonuclease Inhibitor"/>
    <property type="match status" value="1"/>
</dbReference>
<evidence type="ECO:0000256" key="2">
    <source>
        <dbReference type="ARBA" id="ARBA00022737"/>
    </source>
</evidence>
<dbReference type="Proteomes" id="UP001604277">
    <property type="component" value="Unassembled WGS sequence"/>
</dbReference>
<dbReference type="Pfam" id="PF08263">
    <property type="entry name" value="LRRNT_2"/>
    <property type="match status" value="1"/>
</dbReference>
<evidence type="ECO:0000256" key="1">
    <source>
        <dbReference type="ARBA" id="ARBA00022614"/>
    </source>
</evidence>
<protein>
    <submittedName>
        <fullName evidence="4">Leucine-rich repeat domain superfamily</fullName>
    </submittedName>
</protein>
<dbReference type="EMBL" id="JBFOLJ010000006">
    <property type="protein sequence ID" value="KAL2530245.1"/>
    <property type="molecule type" value="Genomic_DNA"/>
</dbReference>
<organism evidence="4 5">
    <name type="scientific">Forsythia ovata</name>
    <dbReference type="NCBI Taxonomy" id="205694"/>
    <lineage>
        <taxon>Eukaryota</taxon>
        <taxon>Viridiplantae</taxon>
        <taxon>Streptophyta</taxon>
        <taxon>Embryophyta</taxon>
        <taxon>Tracheophyta</taxon>
        <taxon>Spermatophyta</taxon>
        <taxon>Magnoliopsida</taxon>
        <taxon>eudicotyledons</taxon>
        <taxon>Gunneridae</taxon>
        <taxon>Pentapetalae</taxon>
        <taxon>asterids</taxon>
        <taxon>lamiids</taxon>
        <taxon>Lamiales</taxon>
        <taxon>Oleaceae</taxon>
        <taxon>Forsythieae</taxon>
        <taxon>Forsythia</taxon>
    </lineage>
</organism>
<name>A0ABD1UYX2_9LAMI</name>
<dbReference type="InterPro" id="IPR013210">
    <property type="entry name" value="LRR_N_plant-typ"/>
</dbReference>
<keyword evidence="1" id="KW-0433">Leucine-rich repeat</keyword>
<dbReference type="AlphaFoldDB" id="A0ABD1UYX2"/>
<evidence type="ECO:0000313" key="4">
    <source>
        <dbReference type="EMBL" id="KAL2530245.1"/>
    </source>
</evidence>